<dbReference type="Proteomes" id="UP001500622">
    <property type="component" value="Unassembled WGS sequence"/>
</dbReference>
<accession>A0ABP8KVU0</accession>
<dbReference type="EMBL" id="BAABGN010000002">
    <property type="protein sequence ID" value="GAA4416595.1"/>
    <property type="molecule type" value="Genomic_DNA"/>
</dbReference>
<organism evidence="2 4">
    <name type="scientific">Georgenia halophila</name>
    <dbReference type="NCBI Taxonomy" id="620889"/>
    <lineage>
        <taxon>Bacteria</taxon>
        <taxon>Bacillati</taxon>
        <taxon>Actinomycetota</taxon>
        <taxon>Actinomycetes</taxon>
        <taxon>Micrococcales</taxon>
        <taxon>Bogoriellaceae</taxon>
        <taxon>Georgenia</taxon>
    </lineage>
</organism>
<reference evidence="2" key="1">
    <citation type="journal article" date="2014" name="Int. J. Syst. Evol. Microbiol.">
        <title>Complete genome of a new Firmicutes species belonging to the dominant human colonic microbiota ('Ruminococcus bicirculans') reveals two chromosomes and a selective capacity to utilize plant glucans.</title>
        <authorList>
            <consortium name="NISC Comparative Sequencing Program"/>
            <person name="Wegmann U."/>
            <person name="Louis P."/>
            <person name="Goesmann A."/>
            <person name="Henrissat B."/>
            <person name="Duncan S.H."/>
            <person name="Flint H.J."/>
        </authorList>
    </citation>
    <scope>NUCLEOTIDE SEQUENCE</scope>
    <source>
        <strain evidence="2">JCM 17810</strain>
    </source>
</reference>
<feature type="compositionally biased region" description="Basic and acidic residues" evidence="1">
    <location>
        <begin position="18"/>
        <end position="39"/>
    </location>
</feature>
<evidence type="ECO:0000256" key="1">
    <source>
        <dbReference type="SAM" id="MobiDB-lite"/>
    </source>
</evidence>
<sequence>MPSSRRSSRRPYGQGHVPLDEGRLRGMTRTEHGPGGEEYAVRRVSGSDKSYRCPGCDQLIPPGVAHVVAWSTEHILGAQAGLDERRHWHSSCWTAKRRPTR</sequence>
<protein>
    <recommendedName>
        <fullName evidence="5">ATP/GTP-binding protein</fullName>
    </recommendedName>
</protein>
<keyword evidence="4" id="KW-1185">Reference proteome</keyword>
<reference evidence="2" key="3">
    <citation type="submission" date="2023-12" db="EMBL/GenBank/DDBJ databases">
        <authorList>
            <person name="Sun Q."/>
            <person name="Inoue M."/>
        </authorList>
    </citation>
    <scope>NUCLEOTIDE SEQUENCE</scope>
    <source>
        <strain evidence="2">JCM 17810</strain>
    </source>
</reference>
<comment type="caution">
    <text evidence="2">The sequence shown here is derived from an EMBL/GenBank/DDBJ whole genome shotgun (WGS) entry which is preliminary data.</text>
</comment>
<evidence type="ECO:0000313" key="4">
    <source>
        <dbReference type="Proteomes" id="UP001500622"/>
    </source>
</evidence>
<name>A0ABP8KVU0_9MICO</name>
<reference evidence="4" key="2">
    <citation type="journal article" date="2019" name="Int. J. Syst. Evol. Microbiol.">
        <title>The Global Catalogue of Microorganisms (GCM) 10K type strain sequencing project: providing services to taxonomists for standard genome sequencing and annotation.</title>
        <authorList>
            <consortium name="The Broad Institute Genomics Platform"/>
            <consortium name="The Broad Institute Genome Sequencing Center for Infectious Disease"/>
            <person name="Wu L."/>
            <person name="Ma J."/>
        </authorList>
    </citation>
    <scope>NUCLEOTIDE SEQUENCE [LARGE SCALE GENOMIC DNA]</scope>
    <source>
        <strain evidence="4">JCM 17810</strain>
    </source>
</reference>
<evidence type="ECO:0008006" key="5">
    <source>
        <dbReference type="Google" id="ProtNLM"/>
    </source>
</evidence>
<proteinExistence type="predicted"/>
<evidence type="ECO:0000313" key="3">
    <source>
        <dbReference type="EMBL" id="GAA4420180.1"/>
    </source>
</evidence>
<dbReference type="EMBL" id="BAABGN010000004">
    <property type="protein sequence ID" value="GAA4420180.1"/>
    <property type="molecule type" value="Genomic_DNA"/>
</dbReference>
<gene>
    <name evidence="2" type="ORF">GCM10023169_04060</name>
    <name evidence="3" type="ORF">GCM10023169_11670</name>
</gene>
<feature type="region of interest" description="Disordered" evidence="1">
    <location>
        <begin position="1"/>
        <end position="39"/>
    </location>
</feature>
<dbReference type="RefSeq" id="WP_345214827.1">
    <property type="nucleotide sequence ID" value="NZ_BAABGN010000002.1"/>
</dbReference>
<evidence type="ECO:0000313" key="2">
    <source>
        <dbReference type="EMBL" id="GAA4416595.1"/>
    </source>
</evidence>